<dbReference type="HOGENOM" id="CLU_3307033_0_0_6"/>
<evidence type="ECO:0000313" key="1">
    <source>
        <dbReference type="EMBL" id="EFE05459.1"/>
    </source>
</evidence>
<accession>D4BKN3</accession>
<organism evidence="1 2">
    <name type="scientific">Citrobacter youngae ATCC 29220</name>
    <dbReference type="NCBI Taxonomy" id="500640"/>
    <lineage>
        <taxon>Bacteria</taxon>
        <taxon>Pseudomonadati</taxon>
        <taxon>Pseudomonadota</taxon>
        <taxon>Gammaproteobacteria</taxon>
        <taxon>Enterobacterales</taxon>
        <taxon>Enterobacteriaceae</taxon>
        <taxon>Citrobacter</taxon>
        <taxon>Citrobacter freundii complex</taxon>
    </lineage>
</organism>
<proteinExistence type="predicted"/>
<dbReference type="AlphaFoldDB" id="D4BKN3"/>
<protein>
    <submittedName>
        <fullName evidence="1">Uncharacterized protein</fullName>
    </submittedName>
</protein>
<dbReference type="EMBL" id="ABWL02000036">
    <property type="protein sequence ID" value="EFE05459.1"/>
    <property type="molecule type" value="Genomic_DNA"/>
</dbReference>
<name>D4BKN3_9ENTR</name>
<comment type="caution">
    <text evidence="1">The sequence shown here is derived from an EMBL/GenBank/DDBJ whole genome shotgun (WGS) entry which is preliminary data.</text>
</comment>
<reference evidence="1 2" key="1">
    <citation type="submission" date="2010-02" db="EMBL/GenBank/DDBJ databases">
        <authorList>
            <person name="Weinstock G."/>
            <person name="Sodergren E."/>
            <person name="Clifton S."/>
            <person name="Fulton L."/>
            <person name="Fulton B."/>
            <person name="Courtney L."/>
            <person name="Fronick C."/>
            <person name="Harrison M."/>
            <person name="Strong C."/>
            <person name="Farmer C."/>
            <person name="Delahaunty K."/>
            <person name="Markovic C."/>
            <person name="Hall O."/>
            <person name="Minx P."/>
            <person name="Tomlinson C."/>
            <person name="Mitreva M."/>
            <person name="Nelson J."/>
            <person name="Hou S."/>
            <person name="Wollam A."/>
            <person name="Pepin K.H."/>
            <person name="Johnson M."/>
            <person name="Bhonagiri V."/>
            <person name="Zhang X."/>
            <person name="Suruliraj S."/>
            <person name="Warren W."/>
            <person name="Chinwalla A."/>
            <person name="Mardis E.R."/>
            <person name="Wilson R.K."/>
        </authorList>
    </citation>
    <scope>NUCLEOTIDE SEQUENCE [LARGE SCALE GENOMIC DNA]</scope>
    <source>
        <strain evidence="1 2">ATCC 29220</strain>
    </source>
</reference>
<evidence type="ECO:0000313" key="2">
    <source>
        <dbReference type="Proteomes" id="UP000003880"/>
    </source>
</evidence>
<dbReference type="Proteomes" id="UP000003880">
    <property type="component" value="Unassembled WGS sequence"/>
</dbReference>
<sequence length="39" mass="4223">MNSRTTKTLASSLPILRTIFGKLNLAKRLGIHQGQGENG</sequence>
<gene>
    <name evidence="1" type="ORF">CIT292_11113</name>
</gene>